<dbReference type="RefSeq" id="WP_348268640.1">
    <property type="nucleotide sequence ID" value="NZ_CP121194.1"/>
</dbReference>
<evidence type="ECO:0000256" key="9">
    <source>
        <dbReference type="ARBA" id="ARBA00023303"/>
    </source>
</evidence>
<evidence type="ECO:0000256" key="3">
    <source>
        <dbReference type="ARBA" id="ARBA00022448"/>
    </source>
</evidence>
<name>A0AAU7D058_9BACT</name>
<feature type="transmembrane region" description="Helical" evidence="10">
    <location>
        <begin position="12"/>
        <end position="34"/>
    </location>
</feature>
<dbReference type="InterPro" id="IPR001185">
    <property type="entry name" value="MS_channel"/>
</dbReference>
<comment type="subunit">
    <text evidence="10">Homopentamer.</text>
</comment>
<keyword evidence="6 10" id="KW-1133">Transmembrane helix</keyword>
<keyword evidence="3 10" id="KW-0813">Transport</keyword>
<reference evidence="11" key="1">
    <citation type="submission" date="2023-03" db="EMBL/GenBank/DDBJ databases">
        <title>Edaphobacter sp.</title>
        <authorList>
            <person name="Huber K.J."/>
            <person name="Papendorf J."/>
            <person name="Pilke C."/>
            <person name="Bunk B."/>
            <person name="Sproeer C."/>
            <person name="Pester M."/>
        </authorList>
    </citation>
    <scope>NUCLEOTIDE SEQUENCE</scope>
    <source>
        <strain evidence="11">DSM 109919</strain>
    </source>
</reference>
<evidence type="ECO:0000256" key="8">
    <source>
        <dbReference type="ARBA" id="ARBA00023136"/>
    </source>
</evidence>
<keyword evidence="4 10" id="KW-1003">Cell membrane</keyword>
<keyword evidence="8 10" id="KW-0472">Membrane</keyword>
<dbReference type="Pfam" id="PF01741">
    <property type="entry name" value="MscL"/>
    <property type="match status" value="1"/>
</dbReference>
<comment type="subcellular location">
    <subcellularLocation>
        <location evidence="1 10">Cell membrane</location>
        <topology evidence="1 10">Multi-pass membrane protein</topology>
    </subcellularLocation>
</comment>
<proteinExistence type="inferred from homology"/>
<dbReference type="InterPro" id="IPR036019">
    <property type="entry name" value="MscL_channel"/>
</dbReference>
<evidence type="ECO:0000256" key="2">
    <source>
        <dbReference type="ARBA" id="ARBA00007254"/>
    </source>
</evidence>
<dbReference type="Gene3D" id="1.10.1200.120">
    <property type="entry name" value="Large-conductance mechanosensitive channel, MscL, domain 1"/>
    <property type="match status" value="1"/>
</dbReference>
<keyword evidence="7 10" id="KW-0406">Ion transport</keyword>
<keyword evidence="5 10" id="KW-0812">Transmembrane</keyword>
<dbReference type="InterPro" id="IPR019823">
    <property type="entry name" value="Mechanosensitive_channel_CS"/>
</dbReference>
<feature type="transmembrane region" description="Helical" evidence="10">
    <location>
        <begin position="69"/>
        <end position="89"/>
    </location>
</feature>
<gene>
    <name evidence="10 11" type="primary">mscL</name>
    <name evidence="11" type="ORF">P4G45_05335</name>
</gene>
<organism evidence="11">
    <name type="scientific">Edaphobacter paludis</name>
    <dbReference type="NCBI Taxonomy" id="3035702"/>
    <lineage>
        <taxon>Bacteria</taxon>
        <taxon>Pseudomonadati</taxon>
        <taxon>Acidobacteriota</taxon>
        <taxon>Terriglobia</taxon>
        <taxon>Terriglobales</taxon>
        <taxon>Acidobacteriaceae</taxon>
        <taxon>Edaphobacter</taxon>
    </lineage>
</organism>
<evidence type="ECO:0000313" key="11">
    <source>
        <dbReference type="EMBL" id="XBH11153.1"/>
    </source>
</evidence>
<dbReference type="EMBL" id="CP121194">
    <property type="protein sequence ID" value="XBH11153.1"/>
    <property type="molecule type" value="Genomic_DNA"/>
</dbReference>
<evidence type="ECO:0000256" key="7">
    <source>
        <dbReference type="ARBA" id="ARBA00023065"/>
    </source>
</evidence>
<keyword evidence="9 10" id="KW-0407">Ion channel</keyword>
<evidence type="ECO:0000256" key="10">
    <source>
        <dbReference type="HAMAP-Rule" id="MF_00115"/>
    </source>
</evidence>
<evidence type="ECO:0000256" key="6">
    <source>
        <dbReference type="ARBA" id="ARBA00022989"/>
    </source>
</evidence>
<evidence type="ECO:0000256" key="5">
    <source>
        <dbReference type="ARBA" id="ARBA00022692"/>
    </source>
</evidence>
<dbReference type="PRINTS" id="PR01264">
    <property type="entry name" value="MECHCHANNEL"/>
</dbReference>
<accession>A0AAU7D058</accession>
<dbReference type="HAMAP" id="MF_00115">
    <property type="entry name" value="MscL"/>
    <property type="match status" value="1"/>
</dbReference>
<evidence type="ECO:0000256" key="1">
    <source>
        <dbReference type="ARBA" id="ARBA00004651"/>
    </source>
</evidence>
<dbReference type="AlphaFoldDB" id="A0AAU7D058"/>
<comment type="function">
    <text evidence="10">Channel that opens in response to stretch forces in the membrane lipid bilayer. May participate in the regulation of osmotic pressure changes within the cell.</text>
</comment>
<sequence length="131" mass="13955">MLKGFRDFVLRGNVLDLAVAVIIGAAFTTIVASLTKDIINPLVAAIVGKPDFSYLVFHLHGGVITYGNFINAVIAFVLLAAVIYFLIVLPANRLLARIKGPEAATTKTCGECLSEIPLAAHRCKFCGQPVA</sequence>
<dbReference type="PROSITE" id="PS01327">
    <property type="entry name" value="MSCL"/>
    <property type="match status" value="1"/>
</dbReference>
<evidence type="ECO:0000256" key="4">
    <source>
        <dbReference type="ARBA" id="ARBA00022475"/>
    </source>
</evidence>
<comment type="similarity">
    <text evidence="2 10">Belongs to the MscL family.</text>
</comment>
<dbReference type="GO" id="GO:0005886">
    <property type="term" value="C:plasma membrane"/>
    <property type="evidence" value="ECO:0007669"/>
    <property type="project" value="UniProtKB-SubCell"/>
</dbReference>
<dbReference type="NCBIfam" id="TIGR00220">
    <property type="entry name" value="mscL"/>
    <property type="match status" value="1"/>
</dbReference>
<dbReference type="GO" id="GO:0008381">
    <property type="term" value="F:mechanosensitive monoatomic ion channel activity"/>
    <property type="evidence" value="ECO:0007669"/>
    <property type="project" value="UniProtKB-UniRule"/>
</dbReference>
<dbReference type="PANTHER" id="PTHR30266:SF2">
    <property type="entry name" value="LARGE-CONDUCTANCE MECHANOSENSITIVE CHANNEL"/>
    <property type="match status" value="1"/>
</dbReference>
<protein>
    <recommendedName>
        <fullName evidence="10">Large-conductance mechanosensitive channel</fullName>
    </recommendedName>
</protein>
<dbReference type="KEGG" id="epl:P4G45_05335"/>
<dbReference type="PANTHER" id="PTHR30266">
    <property type="entry name" value="MECHANOSENSITIVE CHANNEL MSCL"/>
    <property type="match status" value="1"/>
</dbReference>
<dbReference type="InterPro" id="IPR037673">
    <property type="entry name" value="MSC/AndL"/>
</dbReference>
<dbReference type="SUPFAM" id="SSF81330">
    <property type="entry name" value="Gated mechanosensitive channel"/>
    <property type="match status" value="1"/>
</dbReference>